<organism evidence="1 2">
    <name type="scientific">Apolygus lucorum</name>
    <name type="common">Small green plant bug</name>
    <name type="synonym">Lygocoris lucorum</name>
    <dbReference type="NCBI Taxonomy" id="248454"/>
    <lineage>
        <taxon>Eukaryota</taxon>
        <taxon>Metazoa</taxon>
        <taxon>Ecdysozoa</taxon>
        <taxon>Arthropoda</taxon>
        <taxon>Hexapoda</taxon>
        <taxon>Insecta</taxon>
        <taxon>Pterygota</taxon>
        <taxon>Neoptera</taxon>
        <taxon>Paraneoptera</taxon>
        <taxon>Hemiptera</taxon>
        <taxon>Heteroptera</taxon>
        <taxon>Panheteroptera</taxon>
        <taxon>Cimicomorpha</taxon>
        <taxon>Miridae</taxon>
        <taxon>Mirini</taxon>
        <taxon>Apolygus</taxon>
    </lineage>
</organism>
<proteinExistence type="predicted"/>
<sequence>MDNLVARNEEYVSRFEEEVERTRELQSENFELRRSLELKDVELIRLKSGTQELENVQGVSSFGKLMKGKAQQTSNISSQFQCFKVQGKVGAVEQEMEILRNQLEYVSHQLALFGHAEGGQRVTPFLSDTVKNKGLTAEQGTEEVLVMALNLADKLEGFAAYSIVSGLTKRSNERSDVVAKSEVTTSTIMTKPVIFSDIPG</sequence>
<evidence type="ECO:0000313" key="1">
    <source>
        <dbReference type="EMBL" id="KAF6215920.1"/>
    </source>
</evidence>
<name>A0A8S9Y3R7_APOLU</name>
<dbReference type="EMBL" id="WIXP02000001">
    <property type="protein sequence ID" value="KAF6215920.1"/>
    <property type="molecule type" value="Genomic_DNA"/>
</dbReference>
<protein>
    <submittedName>
        <fullName evidence="1">Uncharacterized protein</fullName>
    </submittedName>
</protein>
<dbReference type="OrthoDB" id="425925at2759"/>
<dbReference type="AlphaFoldDB" id="A0A8S9Y3R7"/>
<keyword evidence="2" id="KW-1185">Reference proteome</keyword>
<comment type="caution">
    <text evidence="1">The sequence shown here is derived from an EMBL/GenBank/DDBJ whole genome shotgun (WGS) entry which is preliminary data.</text>
</comment>
<reference evidence="1" key="1">
    <citation type="journal article" date="2021" name="Mol. Ecol. Resour.">
        <title>Apolygus lucorum genome provides insights into omnivorousness and mesophyll feeding.</title>
        <authorList>
            <person name="Liu Y."/>
            <person name="Liu H."/>
            <person name="Wang H."/>
            <person name="Huang T."/>
            <person name="Liu B."/>
            <person name="Yang B."/>
            <person name="Yin L."/>
            <person name="Li B."/>
            <person name="Zhang Y."/>
            <person name="Zhang S."/>
            <person name="Jiang F."/>
            <person name="Zhang X."/>
            <person name="Ren Y."/>
            <person name="Wang B."/>
            <person name="Wang S."/>
            <person name="Lu Y."/>
            <person name="Wu K."/>
            <person name="Fan W."/>
            <person name="Wang G."/>
        </authorList>
    </citation>
    <scope>NUCLEOTIDE SEQUENCE</scope>
    <source>
        <strain evidence="1">12Hb</strain>
    </source>
</reference>
<accession>A0A8S9Y3R7</accession>
<evidence type="ECO:0000313" key="2">
    <source>
        <dbReference type="Proteomes" id="UP000466442"/>
    </source>
</evidence>
<dbReference type="Proteomes" id="UP000466442">
    <property type="component" value="Linkage Group LG1"/>
</dbReference>
<gene>
    <name evidence="1" type="ORF">GE061_000255</name>
</gene>